<dbReference type="Pfam" id="PF01943">
    <property type="entry name" value="Polysacc_synt"/>
    <property type="match status" value="1"/>
</dbReference>
<accession>A0AAE7KXK1</accession>
<evidence type="ECO:0000313" key="8">
    <source>
        <dbReference type="EMBL" id="QLO12773.1"/>
    </source>
</evidence>
<feature type="transmembrane region" description="Helical" evidence="7">
    <location>
        <begin position="45"/>
        <end position="62"/>
    </location>
</feature>
<feature type="transmembrane region" description="Helical" evidence="7">
    <location>
        <begin position="215"/>
        <end position="240"/>
    </location>
</feature>
<evidence type="ECO:0000256" key="4">
    <source>
        <dbReference type="ARBA" id="ARBA00022989"/>
    </source>
</evidence>
<feature type="transmembrane region" description="Helical" evidence="7">
    <location>
        <begin position="291"/>
        <end position="311"/>
    </location>
</feature>
<evidence type="ECO:0000256" key="2">
    <source>
        <dbReference type="ARBA" id="ARBA00022475"/>
    </source>
</evidence>
<keyword evidence="3 7" id="KW-0812">Transmembrane</keyword>
<dbReference type="InterPro" id="IPR002797">
    <property type="entry name" value="Polysacc_synth"/>
</dbReference>
<name>A0AAE7KXK1_CITFR</name>
<dbReference type="PANTHER" id="PTHR30250">
    <property type="entry name" value="PST FAMILY PREDICTED COLANIC ACID TRANSPORTER"/>
    <property type="match status" value="1"/>
</dbReference>
<proteinExistence type="predicted"/>
<dbReference type="PANTHER" id="PTHR30250:SF11">
    <property type="entry name" value="O-ANTIGEN TRANSPORTER-RELATED"/>
    <property type="match status" value="1"/>
</dbReference>
<evidence type="ECO:0000256" key="6">
    <source>
        <dbReference type="ARBA" id="ARBA00049738"/>
    </source>
</evidence>
<feature type="transmembrane region" description="Helical" evidence="7">
    <location>
        <begin position="323"/>
        <end position="344"/>
    </location>
</feature>
<gene>
    <name evidence="8" type="ORF">HV183_04600</name>
</gene>
<dbReference type="RefSeq" id="WP_181218966.1">
    <property type="nucleotide sequence ID" value="NZ_CP055538.1"/>
</dbReference>
<keyword evidence="4 7" id="KW-1133">Transmembrane helix</keyword>
<comment type="subcellular location">
    <subcellularLocation>
        <location evidence="1">Cell membrane</location>
        <topology evidence="1">Multi-pass membrane protein</topology>
    </subcellularLocation>
</comment>
<reference evidence="9" key="1">
    <citation type="submission" date="2020-06" db="EMBL/GenBank/DDBJ databases">
        <title>REHAB project genomes.</title>
        <authorList>
            <person name="Shaw L.P."/>
        </authorList>
    </citation>
    <scope>NUCLEOTIDE SEQUENCE [LARGE SCALE GENOMIC DNA]</scope>
    <source>
        <strain evidence="9">RHBSTW-00398</strain>
    </source>
</reference>
<dbReference type="GO" id="GO:0005886">
    <property type="term" value="C:plasma membrane"/>
    <property type="evidence" value="ECO:0007669"/>
    <property type="project" value="UniProtKB-SubCell"/>
</dbReference>
<feature type="transmembrane region" description="Helical" evidence="7">
    <location>
        <begin position="119"/>
        <end position="138"/>
    </location>
</feature>
<dbReference type="InterPro" id="IPR050833">
    <property type="entry name" value="Poly_Biosynth_Transport"/>
</dbReference>
<feature type="transmembrane region" description="Helical" evidence="7">
    <location>
        <begin position="246"/>
        <end position="271"/>
    </location>
</feature>
<evidence type="ECO:0000256" key="3">
    <source>
        <dbReference type="ARBA" id="ARBA00022692"/>
    </source>
</evidence>
<evidence type="ECO:0000256" key="1">
    <source>
        <dbReference type="ARBA" id="ARBA00004651"/>
    </source>
</evidence>
<dbReference type="EMBL" id="CP055538">
    <property type="protein sequence ID" value="QLO12773.1"/>
    <property type="molecule type" value="Genomic_DNA"/>
</dbReference>
<feature type="transmembrane region" description="Helical" evidence="7">
    <location>
        <begin position="145"/>
        <end position="165"/>
    </location>
</feature>
<evidence type="ECO:0000256" key="5">
    <source>
        <dbReference type="ARBA" id="ARBA00023136"/>
    </source>
</evidence>
<feature type="transmembrane region" description="Helical" evidence="7">
    <location>
        <begin position="83"/>
        <end position="107"/>
    </location>
</feature>
<evidence type="ECO:0000313" key="9">
    <source>
        <dbReference type="Proteomes" id="UP000510650"/>
    </source>
</evidence>
<dbReference type="AlphaFoldDB" id="A0AAE7KXK1"/>
<organism evidence="8 9">
    <name type="scientific">Citrobacter freundii</name>
    <dbReference type="NCBI Taxonomy" id="546"/>
    <lineage>
        <taxon>Bacteria</taxon>
        <taxon>Pseudomonadati</taxon>
        <taxon>Pseudomonadota</taxon>
        <taxon>Gammaproteobacteria</taxon>
        <taxon>Enterobacterales</taxon>
        <taxon>Enterobacteriaceae</taxon>
        <taxon>Citrobacter</taxon>
        <taxon>Citrobacter freundii complex</taxon>
    </lineage>
</organism>
<sequence length="418" mass="47250">MHKRDNLKVNIASGLIYQVSILLSPLITLPYLARVLDTGSIGLLAYSWAITQYIILIVEYGFNLTGIKYANEIEKDSWSMDSLFSNIFFARLFLTIGCGTVLCVVIVCNHLPKDQVLIYFGYFLQVFSTVFVSQWYYRFIEKIKLLLIPASLAFIFIPILTYIFVTNTGDVYLVAIIQGTTNLLSSILAFFYLFKKTFIKKLHFSIRGIVDVLKKSFNIFIANISFSIYAASPPIVLAFISNLHEVALFSVASRIRAVGVGFLLPIANVLYSKVNREIVNKNWNVINKISLTFVFLTFIVSVVIFVFSKFIVMTLLGSKYLDAVFLVRLFSFVIFLVALNTYFSQSIILSLGLDKLYSRIPVFCTIIFSIVIYPLVKNYDALGAVIGILIVEIFSFMLIISSVILIYKPILKKGDIDA</sequence>
<feature type="transmembrane region" description="Helical" evidence="7">
    <location>
        <begin position="382"/>
        <end position="407"/>
    </location>
</feature>
<keyword evidence="5 7" id="KW-0472">Membrane</keyword>
<protein>
    <recommendedName>
        <fullName evidence="6">Putative O-antigen transporter</fullName>
    </recommendedName>
</protein>
<keyword evidence="2" id="KW-1003">Cell membrane</keyword>
<feature type="transmembrane region" description="Helical" evidence="7">
    <location>
        <begin position="356"/>
        <end position="376"/>
    </location>
</feature>
<feature type="transmembrane region" description="Helical" evidence="7">
    <location>
        <begin position="12"/>
        <end position="33"/>
    </location>
</feature>
<evidence type="ECO:0000256" key="7">
    <source>
        <dbReference type="SAM" id="Phobius"/>
    </source>
</evidence>
<dbReference type="Proteomes" id="UP000510650">
    <property type="component" value="Chromosome"/>
</dbReference>
<feature type="transmembrane region" description="Helical" evidence="7">
    <location>
        <begin position="171"/>
        <end position="194"/>
    </location>
</feature>